<keyword evidence="2" id="KW-1185">Reference proteome</keyword>
<organism evidence="1 2">
    <name type="scientific">Leucogyrophana mollusca</name>
    <dbReference type="NCBI Taxonomy" id="85980"/>
    <lineage>
        <taxon>Eukaryota</taxon>
        <taxon>Fungi</taxon>
        <taxon>Dikarya</taxon>
        <taxon>Basidiomycota</taxon>
        <taxon>Agaricomycotina</taxon>
        <taxon>Agaricomycetes</taxon>
        <taxon>Agaricomycetidae</taxon>
        <taxon>Boletales</taxon>
        <taxon>Boletales incertae sedis</taxon>
        <taxon>Leucogyrophana</taxon>
    </lineage>
</organism>
<name>A0ACB8AVP9_9AGAM</name>
<dbReference type="Proteomes" id="UP000790709">
    <property type="component" value="Unassembled WGS sequence"/>
</dbReference>
<feature type="non-terminal residue" evidence="1">
    <location>
        <position position="1"/>
    </location>
</feature>
<evidence type="ECO:0000313" key="1">
    <source>
        <dbReference type="EMBL" id="KAH7917471.1"/>
    </source>
</evidence>
<feature type="non-terminal residue" evidence="1">
    <location>
        <position position="94"/>
    </location>
</feature>
<gene>
    <name evidence="1" type="ORF">BV22DRAFT_989347</name>
</gene>
<proteinExistence type="predicted"/>
<dbReference type="EMBL" id="MU267051">
    <property type="protein sequence ID" value="KAH7917471.1"/>
    <property type="molecule type" value="Genomic_DNA"/>
</dbReference>
<sequence>EYLNAVQQGDIKDTDTVLMLSMDGAQLYQNKQSDCWIYIWILLDLSPDLRYKKKYILPGGFIPGPNKPKNVDSFLFPGLHHLAALQREGLRVWD</sequence>
<reference evidence="1" key="1">
    <citation type="journal article" date="2021" name="New Phytol.">
        <title>Evolutionary innovations through gain and loss of genes in the ectomycorrhizal Boletales.</title>
        <authorList>
            <person name="Wu G."/>
            <person name="Miyauchi S."/>
            <person name="Morin E."/>
            <person name="Kuo A."/>
            <person name="Drula E."/>
            <person name="Varga T."/>
            <person name="Kohler A."/>
            <person name="Feng B."/>
            <person name="Cao Y."/>
            <person name="Lipzen A."/>
            <person name="Daum C."/>
            <person name="Hundley H."/>
            <person name="Pangilinan J."/>
            <person name="Johnson J."/>
            <person name="Barry K."/>
            <person name="LaButti K."/>
            <person name="Ng V."/>
            <person name="Ahrendt S."/>
            <person name="Min B."/>
            <person name="Choi I.G."/>
            <person name="Park H."/>
            <person name="Plett J.M."/>
            <person name="Magnuson J."/>
            <person name="Spatafora J.W."/>
            <person name="Nagy L.G."/>
            <person name="Henrissat B."/>
            <person name="Grigoriev I.V."/>
            <person name="Yang Z.L."/>
            <person name="Xu J."/>
            <person name="Martin F.M."/>
        </authorList>
    </citation>
    <scope>NUCLEOTIDE SEQUENCE</scope>
    <source>
        <strain evidence="1">KUC20120723A-06</strain>
    </source>
</reference>
<evidence type="ECO:0000313" key="2">
    <source>
        <dbReference type="Proteomes" id="UP000790709"/>
    </source>
</evidence>
<protein>
    <submittedName>
        <fullName evidence="1">Uncharacterized protein</fullName>
    </submittedName>
</protein>
<comment type="caution">
    <text evidence="1">The sequence shown here is derived from an EMBL/GenBank/DDBJ whole genome shotgun (WGS) entry which is preliminary data.</text>
</comment>
<accession>A0ACB8AVP9</accession>